<keyword evidence="2" id="KW-1185">Reference proteome</keyword>
<gene>
    <name evidence="1" type="ORF">FHS77_003197</name>
</gene>
<organism evidence="1 2">
    <name type="scientific">Paenochrobactrum gallinarii</name>
    <dbReference type="NCBI Taxonomy" id="643673"/>
    <lineage>
        <taxon>Bacteria</taxon>
        <taxon>Pseudomonadati</taxon>
        <taxon>Pseudomonadota</taxon>
        <taxon>Alphaproteobacteria</taxon>
        <taxon>Hyphomicrobiales</taxon>
        <taxon>Brucellaceae</taxon>
        <taxon>Paenochrobactrum</taxon>
    </lineage>
</organism>
<name>A0A841LW69_9HYPH</name>
<dbReference type="RefSeq" id="WP_184224826.1">
    <property type="nucleotide sequence ID" value="NZ_JACIIU010000050.1"/>
</dbReference>
<comment type="caution">
    <text evidence="1">The sequence shown here is derived from an EMBL/GenBank/DDBJ whole genome shotgun (WGS) entry which is preliminary data.</text>
</comment>
<sequence>MSKEFNEVQLNHFNAQEGAYSVVTERESKIDSQITITGKEKTIALEHFGEENIHKGRAKNNKKLANKEFNLFPSGEVITLNIVFPKPMKNEVRIYLKKAKFKPKTGEIWFILT</sequence>
<evidence type="ECO:0000313" key="2">
    <source>
        <dbReference type="Proteomes" id="UP000555393"/>
    </source>
</evidence>
<evidence type="ECO:0000313" key="1">
    <source>
        <dbReference type="EMBL" id="MBB6262615.1"/>
    </source>
</evidence>
<dbReference type="Proteomes" id="UP000555393">
    <property type="component" value="Unassembled WGS sequence"/>
</dbReference>
<dbReference type="EMBL" id="JACIIU010000050">
    <property type="protein sequence ID" value="MBB6262615.1"/>
    <property type="molecule type" value="Genomic_DNA"/>
</dbReference>
<reference evidence="1 2" key="1">
    <citation type="submission" date="2020-08" db="EMBL/GenBank/DDBJ databases">
        <title>Genomic Encyclopedia of Type Strains, Phase IV (KMG-IV): sequencing the most valuable type-strain genomes for metagenomic binning, comparative biology and taxonomic classification.</title>
        <authorList>
            <person name="Goeker M."/>
        </authorList>
    </citation>
    <scope>NUCLEOTIDE SEQUENCE [LARGE SCALE GENOMIC DNA]</scope>
    <source>
        <strain evidence="1 2">DSM 22336</strain>
    </source>
</reference>
<accession>A0A841LW69</accession>
<proteinExistence type="predicted"/>
<dbReference type="AlphaFoldDB" id="A0A841LW69"/>
<protein>
    <submittedName>
        <fullName evidence="1">Uncharacterized protein</fullName>
    </submittedName>
</protein>